<name>A0A942T9T5_9BACI</name>
<accession>A0A942T9T5</accession>
<proteinExistence type="predicted"/>
<evidence type="ECO:0000256" key="1">
    <source>
        <dbReference type="SAM" id="Phobius"/>
    </source>
</evidence>
<dbReference type="EMBL" id="JAGYPG010000001">
    <property type="protein sequence ID" value="MBS4193886.1"/>
    <property type="molecule type" value="Genomic_DNA"/>
</dbReference>
<gene>
    <name evidence="2" type="ORF">KHA97_02210</name>
</gene>
<comment type="caution">
    <text evidence="2">The sequence shown here is derived from an EMBL/GenBank/DDBJ whole genome shotgun (WGS) entry which is preliminary data.</text>
</comment>
<feature type="transmembrane region" description="Helical" evidence="1">
    <location>
        <begin position="105"/>
        <end position="125"/>
    </location>
</feature>
<dbReference type="AlphaFoldDB" id="A0A942T9T5"/>
<dbReference type="Pfam" id="PF11877">
    <property type="entry name" value="DUF3397"/>
    <property type="match status" value="1"/>
</dbReference>
<feature type="transmembrane region" description="Helical" evidence="1">
    <location>
        <begin position="6"/>
        <end position="27"/>
    </location>
</feature>
<dbReference type="RefSeq" id="WP_213123118.1">
    <property type="nucleotide sequence ID" value="NZ_JAGYPG010000001.1"/>
</dbReference>
<evidence type="ECO:0000313" key="3">
    <source>
        <dbReference type="Proteomes" id="UP000681414"/>
    </source>
</evidence>
<protein>
    <submittedName>
        <fullName evidence="2">DUF3397 domain-containing protein</fullName>
    </submittedName>
</protein>
<dbReference type="InterPro" id="IPR024515">
    <property type="entry name" value="DUF3397"/>
</dbReference>
<sequence length="131" mass="14899">MLALLSSLAAIFVILPVLLFALVFYIVKLLTNSQKKAKGAAINITTFVLIFSVHYLILVIWSKSLLWLIILFVLLTAILFSYVYWKVKEEVDYGKVFQGFWRLNFLLFSAIYIGLLLYGAASRAIEAVMVK</sequence>
<reference evidence="2 3" key="1">
    <citation type="submission" date="2021-05" db="EMBL/GenBank/DDBJ databases">
        <title>Novel Bacillus species.</title>
        <authorList>
            <person name="Liu G."/>
        </authorList>
    </citation>
    <scope>NUCLEOTIDE SEQUENCE [LARGE SCALE GENOMIC DNA]</scope>
    <source>
        <strain evidence="3">FJAT-49780</strain>
    </source>
</reference>
<keyword evidence="3" id="KW-1185">Reference proteome</keyword>
<evidence type="ECO:0000313" key="2">
    <source>
        <dbReference type="EMBL" id="MBS4193886.1"/>
    </source>
</evidence>
<organism evidence="2 3">
    <name type="scientific">Lederbergia citri</name>
    <dbReference type="NCBI Taxonomy" id="2833580"/>
    <lineage>
        <taxon>Bacteria</taxon>
        <taxon>Bacillati</taxon>
        <taxon>Bacillota</taxon>
        <taxon>Bacilli</taxon>
        <taxon>Bacillales</taxon>
        <taxon>Bacillaceae</taxon>
        <taxon>Lederbergia</taxon>
    </lineage>
</organism>
<keyword evidence="1" id="KW-0812">Transmembrane</keyword>
<keyword evidence="1" id="KW-0472">Membrane</keyword>
<feature type="transmembrane region" description="Helical" evidence="1">
    <location>
        <begin position="39"/>
        <end position="60"/>
    </location>
</feature>
<keyword evidence="1" id="KW-1133">Transmembrane helix</keyword>
<dbReference type="Proteomes" id="UP000681414">
    <property type="component" value="Unassembled WGS sequence"/>
</dbReference>
<feature type="transmembrane region" description="Helical" evidence="1">
    <location>
        <begin position="66"/>
        <end position="85"/>
    </location>
</feature>